<feature type="transmembrane region" description="Helical" evidence="2">
    <location>
        <begin position="138"/>
        <end position="156"/>
    </location>
</feature>
<dbReference type="AlphaFoldDB" id="G0P5W3"/>
<organism evidence="4">
    <name type="scientific">Caenorhabditis brenneri</name>
    <name type="common">Nematode worm</name>
    <dbReference type="NCBI Taxonomy" id="135651"/>
    <lineage>
        <taxon>Eukaryota</taxon>
        <taxon>Metazoa</taxon>
        <taxon>Ecdysozoa</taxon>
        <taxon>Nematoda</taxon>
        <taxon>Chromadorea</taxon>
        <taxon>Rhabditida</taxon>
        <taxon>Rhabditina</taxon>
        <taxon>Rhabditomorpha</taxon>
        <taxon>Rhabditoidea</taxon>
        <taxon>Rhabditidae</taxon>
        <taxon>Peloderinae</taxon>
        <taxon>Caenorhabditis</taxon>
    </lineage>
</organism>
<protein>
    <submittedName>
        <fullName evidence="3">Uncharacterized protein</fullName>
    </submittedName>
</protein>
<name>G0P5W3_CAEBE</name>
<dbReference type="Proteomes" id="UP000008068">
    <property type="component" value="Unassembled WGS sequence"/>
</dbReference>
<dbReference type="eggNOG" id="ENOG502TK0K">
    <property type="taxonomic scope" value="Eukaryota"/>
</dbReference>
<feature type="transmembrane region" description="Helical" evidence="2">
    <location>
        <begin position="83"/>
        <end position="102"/>
    </location>
</feature>
<keyword evidence="2" id="KW-1133">Transmembrane helix</keyword>
<keyword evidence="2" id="KW-0472">Membrane</keyword>
<feature type="transmembrane region" description="Helical" evidence="2">
    <location>
        <begin position="46"/>
        <end position="63"/>
    </location>
</feature>
<sequence>MNRPKGKTAKKQSGYFPTKERFWEIMRYFLTIFPVEMLIFRQGQRGLELCSIMSVMLVSSALMTQAFMAETWDFHNQRVIDIVIRYIPLMIVCGLMAINVYISKVETPELREHLHNCFGKASFEIVLVVLIHAFTQNVYYAMLYGLYGTYATYIFIRYNYPEKKEVIETTEDEKKAINDVLDRIKSRFPTSPKGSSLARNRKIKRVKRH</sequence>
<feature type="compositionally biased region" description="Polar residues" evidence="1">
    <location>
        <begin position="189"/>
        <end position="198"/>
    </location>
</feature>
<proteinExistence type="predicted"/>
<feature type="transmembrane region" description="Helical" evidence="2">
    <location>
        <begin position="114"/>
        <end position="132"/>
    </location>
</feature>
<keyword evidence="2" id="KW-0812">Transmembrane</keyword>
<evidence type="ECO:0000256" key="2">
    <source>
        <dbReference type="SAM" id="Phobius"/>
    </source>
</evidence>
<keyword evidence="4" id="KW-1185">Reference proteome</keyword>
<dbReference type="InParanoid" id="G0P5W3"/>
<feature type="compositionally biased region" description="Basic residues" evidence="1">
    <location>
        <begin position="199"/>
        <end position="209"/>
    </location>
</feature>
<dbReference type="EMBL" id="GL380090">
    <property type="protein sequence ID" value="EGT46091.1"/>
    <property type="molecule type" value="Genomic_DNA"/>
</dbReference>
<evidence type="ECO:0000313" key="3">
    <source>
        <dbReference type="EMBL" id="EGT46091.1"/>
    </source>
</evidence>
<feature type="region of interest" description="Disordered" evidence="1">
    <location>
        <begin position="189"/>
        <end position="209"/>
    </location>
</feature>
<reference evidence="4" key="1">
    <citation type="submission" date="2011-07" db="EMBL/GenBank/DDBJ databases">
        <authorList>
            <consortium name="Caenorhabditis brenneri Sequencing and Analysis Consortium"/>
            <person name="Wilson R.K."/>
        </authorList>
    </citation>
    <scope>NUCLEOTIDE SEQUENCE [LARGE SCALE GENOMIC DNA]</scope>
    <source>
        <strain evidence="4">PB2801</strain>
    </source>
</reference>
<accession>G0P5W3</accession>
<evidence type="ECO:0000256" key="1">
    <source>
        <dbReference type="SAM" id="MobiDB-lite"/>
    </source>
</evidence>
<dbReference type="HOGENOM" id="CLU_1316435_0_0_1"/>
<gene>
    <name evidence="3" type="ORF">CAEBREN_02950</name>
</gene>
<evidence type="ECO:0000313" key="4">
    <source>
        <dbReference type="Proteomes" id="UP000008068"/>
    </source>
</evidence>